<dbReference type="GO" id="GO:0008017">
    <property type="term" value="F:microtubule binding"/>
    <property type="evidence" value="ECO:0000318"/>
    <property type="project" value="GO_Central"/>
</dbReference>
<accession>M4ECW5</accession>
<dbReference type="PANTHER" id="PTHR19321:SF51">
    <property type="entry name" value="FRIGIDA-LIKE PROTEIN"/>
    <property type="match status" value="1"/>
</dbReference>
<evidence type="ECO:0000256" key="1">
    <source>
        <dbReference type="ARBA" id="ARBA00004245"/>
    </source>
</evidence>
<dbReference type="InterPro" id="IPR007145">
    <property type="entry name" value="MAP65_Ase1_PRC1"/>
</dbReference>
<dbReference type="Pfam" id="PF03999">
    <property type="entry name" value="MAP65_ASE1"/>
    <property type="match status" value="1"/>
</dbReference>
<reference evidence="7 8" key="1">
    <citation type="journal article" date="2011" name="Nat. Genet.">
        <title>The genome of the mesopolyploid crop species Brassica rapa.</title>
        <authorList>
            <consortium name="Brassica rapa Genome Sequencing Project Consortium"/>
            <person name="Wang X."/>
            <person name="Wang H."/>
            <person name="Wang J."/>
            <person name="Sun R."/>
            <person name="Wu J."/>
            <person name="Liu S."/>
            <person name="Bai Y."/>
            <person name="Mun J.H."/>
            <person name="Bancroft I."/>
            <person name="Cheng F."/>
            <person name="Huang S."/>
            <person name="Li X."/>
            <person name="Hua W."/>
            <person name="Wang J."/>
            <person name="Wang X."/>
            <person name="Freeling M."/>
            <person name="Pires J.C."/>
            <person name="Paterson A.H."/>
            <person name="Chalhoub B."/>
            <person name="Wang B."/>
            <person name="Hayward A."/>
            <person name="Sharpe A.G."/>
            <person name="Park B.S."/>
            <person name="Weisshaar B."/>
            <person name="Liu B."/>
            <person name="Li B."/>
            <person name="Liu B."/>
            <person name="Tong C."/>
            <person name="Song C."/>
            <person name="Duran C."/>
            <person name="Peng C."/>
            <person name="Geng C."/>
            <person name="Koh C."/>
            <person name="Lin C."/>
            <person name="Edwards D."/>
            <person name="Mu D."/>
            <person name="Shen D."/>
            <person name="Soumpourou E."/>
            <person name="Li F."/>
            <person name="Fraser F."/>
            <person name="Conant G."/>
            <person name="Lassalle G."/>
            <person name="King G.J."/>
            <person name="Bonnema G."/>
            <person name="Tang H."/>
            <person name="Wang H."/>
            <person name="Belcram H."/>
            <person name="Zhou H."/>
            <person name="Hirakawa H."/>
            <person name="Abe H."/>
            <person name="Guo H."/>
            <person name="Wang H."/>
            <person name="Jin H."/>
            <person name="Parkin I.A."/>
            <person name="Batley J."/>
            <person name="Kim J.S."/>
            <person name="Just J."/>
            <person name="Li J."/>
            <person name="Xu J."/>
            <person name="Deng J."/>
            <person name="Kim J.A."/>
            <person name="Li J."/>
            <person name="Yu J."/>
            <person name="Meng J."/>
            <person name="Wang J."/>
            <person name="Min J."/>
            <person name="Poulain J."/>
            <person name="Wang J."/>
            <person name="Hatakeyama K."/>
            <person name="Wu K."/>
            <person name="Wang L."/>
            <person name="Fang L."/>
            <person name="Trick M."/>
            <person name="Links M.G."/>
            <person name="Zhao M."/>
            <person name="Jin M."/>
            <person name="Ramchiary N."/>
            <person name="Drou N."/>
            <person name="Berkman P.J."/>
            <person name="Cai Q."/>
            <person name="Huang Q."/>
            <person name="Li R."/>
            <person name="Tabata S."/>
            <person name="Cheng S."/>
            <person name="Zhang S."/>
            <person name="Zhang S."/>
            <person name="Huang S."/>
            <person name="Sato S."/>
            <person name="Sun S."/>
            <person name="Kwon S.J."/>
            <person name="Choi S.R."/>
            <person name="Lee T.H."/>
            <person name="Fan W."/>
            <person name="Zhao X."/>
            <person name="Tan X."/>
            <person name="Xu X."/>
            <person name="Wang Y."/>
            <person name="Qiu Y."/>
            <person name="Yin Y."/>
            <person name="Li Y."/>
            <person name="Du Y."/>
            <person name="Liao Y."/>
            <person name="Lim Y."/>
            <person name="Narusaka Y."/>
            <person name="Wang Y."/>
            <person name="Wang Z."/>
            <person name="Li Z."/>
            <person name="Wang Z."/>
            <person name="Xiong Z."/>
            <person name="Zhang Z."/>
        </authorList>
    </citation>
    <scope>NUCLEOTIDE SEQUENCE [LARGE SCALE GENOMIC DNA]</scope>
    <source>
        <strain evidence="7 8">cv. Chiifu-401-42</strain>
    </source>
</reference>
<dbReference type="GO" id="GO:0005874">
    <property type="term" value="C:microtubule"/>
    <property type="evidence" value="ECO:0007669"/>
    <property type="project" value="UniProtKB-KW"/>
</dbReference>
<dbReference type="GO" id="GO:0005737">
    <property type="term" value="C:cytoplasm"/>
    <property type="evidence" value="ECO:0000318"/>
    <property type="project" value="GO_Central"/>
</dbReference>
<dbReference type="GO" id="GO:0000226">
    <property type="term" value="P:microtubule cytoskeleton organization"/>
    <property type="evidence" value="ECO:0000318"/>
    <property type="project" value="GO_Central"/>
</dbReference>
<evidence type="ECO:0000256" key="6">
    <source>
        <dbReference type="SAM" id="MobiDB-lite"/>
    </source>
</evidence>
<reference evidence="7 8" key="2">
    <citation type="journal article" date="2018" name="Hortic Res">
        <title>Improved Brassica rapa reference genome by single-molecule sequencing and chromosome conformation capture technologies.</title>
        <authorList>
            <person name="Zhang L."/>
            <person name="Cai X."/>
            <person name="Wu J."/>
            <person name="Liu M."/>
            <person name="Grob S."/>
            <person name="Cheng F."/>
            <person name="Liang J."/>
            <person name="Cai C."/>
            <person name="Liu Z."/>
            <person name="Liu B."/>
            <person name="Wang F."/>
            <person name="Li S."/>
            <person name="Liu F."/>
            <person name="Li X."/>
            <person name="Cheng L."/>
            <person name="Yang W."/>
            <person name="Li M.H."/>
            <person name="Grossniklaus U."/>
            <person name="Zheng H."/>
            <person name="Wang X."/>
        </authorList>
    </citation>
    <scope>NUCLEOTIDE SEQUENCE [LARGE SCALE GENOMIC DNA]</scope>
    <source>
        <strain evidence="7 8">cv. Chiifu-401-42</strain>
    </source>
</reference>
<dbReference type="Gene3D" id="1.20.58.1520">
    <property type="match status" value="1"/>
</dbReference>
<dbReference type="Proteomes" id="UP000011750">
    <property type="component" value="Chromosome A02"/>
</dbReference>
<evidence type="ECO:0000313" key="8">
    <source>
        <dbReference type="Proteomes" id="UP000011750"/>
    </source>
</evidence>
<organism evidence="7 8">
    <name type="scientific">Brassica campestris</name>
    <name type="common">Field mustard</name>
    <dbReference type="NCBI Taxonomy" id="3711"/>
    <lineage>
        <taxon>Eukaryota</taxon>
        <taxon>Viridiplantae</taxon>
        <taxon>Streptophyta</taxon>
        <taxon>Embryophyta</taxon>
        <taxon>Tracheophyta</taxon>
        <taxon>Spermatophyta</taxon>
        <taxon>Magnoliopsida</taxon>
        <taxon>eudicotyledons</taxon>
        <taxon>Gunneridae</taxon>
        <taxon>Pentapetalae</taxon>
        <taxon>rosids</taxon>
        <taxon>malvids</taxon>
        <taxon>Brassicales</taxon>
        <taxon>Brassicaceae</taxon>
        <taxon>Brassiceae</taxon>
        <taxon>Brassica</taxon>
    </lineage>
</organism>
<evidence type="ECO:0000256" key="4">
    <source>
        <dbReference type="ARBA" id="ARBA00023054"/>
    </source>
</evidence>
<reference evidence="7" key="3">
    <citation type="submission" date="2023-03" db="UniProtKB">
        <authorList>
            <consortium name="EnsemblPlants"/>
        </authorList>
    </citation>
    <scope>IDENTIFICATION</scope>
    <source>
        <strain evidence="7">cv. Chiifu-401-42</strain>
    </source>
</reference>
<dbReference type="HOGENOM" id="CLU_720330_0_0_1"/>
<dbReference type="AlphaFoldDB" id="M4ECW5"/>
<dbReference type="EnsemblPlants" id="Bra026625.1">
    <property type="protein sequence ID" value="Bra026625.1-P"/>
    <property type="gene ID" value="Bra026625"/>
</dbReference>
<dbReference type="Gramene" id="Bra026625.1">
    <property type="protein sequence ID" value="Bra026625.1-P"/>
    <property type="gene ID" value="Bra026625"/>
</dbReference>
<dbReference type="STRING" id="51351.M4ECW5"/>
<evidence type="ECO:0000256" key="2">
    <source>
        <dbReference type="ARBA" id="ARBA00006187"/>
    </source>
</evidence>
<comment type="subcellular location">
    <subcellularLocation>
        <location evidence="1">Cytoplasm</location>
        <location evidence="1">Cytoskeleton</location>
    </subcellularLocation>
</comment>
<evidence type="ECO:0000256" key="3">
    <source>
        <dbReference type="ARBA" id="ARBA00022701"/>
    </source>
</evidence>
<name>M4ECW5_BRACM</name>
<feature type="compositionally biased region" description="Low complexity" evidence="6">
    <location>
        <begin position="297"/>
        <end position="311"/>
    </location>
</feature>
<protein>
    <submittedName>
        <fullName evidence="7">Uncharacterized protein</fullName>
    </submittedName>
</protein>
<keyword evidence="8" id="KW-1185">Reference proteome</keyword>
<feature type="region of interest" description="Disordered" evidence="6">
    <location>
        <begin position="291"/>
        <end position="344"/>
    </location>
</feature>
<proteinExistence type="inferred from homology"/>
<keyword evidence="5" id="KW-0963">Cytoplasm</keyword>
<keyword evidence="4" id="KW-0175">Coiled coil</keyword>
<dbReference type="GO" id="GO:0005819">
    <property type="term" value="C:spindle"/>
    <property type="evidence" value="ECO:0000318"/>
    <property type="project" value="GO_Central"/>
</dbReference>
<keyword evidence="3" id="KW-0493">Microtubule</keyword>
<evidence type="ECO:0000313" key="7">
    <source>
        <dbReference type="EnsemblPlants" id="Bra026625.1-P"/>
    </source>
</evidence>
<dbReference type="eggNOG" id="KOG4302">
    <property type="taxonomic scope" value="Eukaryota"/>
</dbReference>
<keyword evidence="5" id="KW-0206">Cytoskeleton</keyword>
<evidence type="ECO:0000256" key="5">
    <source>
        <dbReference type="ARBA" id="ARBA00023212"/>
    </source>
</evidence>
<comment type="similarity">
    <text evidence="2">Belongs to the MAP65/ASE1 family.</text>
</comment>
<dbReference type="PANTHER" id="PTHR19321">
    <property type="entry name" value="PROTEIN REGULATOR OF CYTOKINESIS 1 PRC1-RELATED"/>
    <property type="match status" value="1"/>
</dbReference>
<dbReference type="InParanoid" id="M4ECW5"/>
<sequence>MRAGRRTRVPQPASGRRELLFVGAARLSRVPSTRVEDVDASSWRMHVNDYGVTTVKVVSSVAVLLSLPSGSSLTAVRRNQVSPSFVLKPSSRSPRRGRALPCRGNLSVVLSASAVNGIDSASVAAIEAEVASLMAALGVLNINSPVPSNVQLKDVVASLFELWNLMDTPQEERTKFGRVTYLVRSSESKITEPGILSTETIEQVSAEVDCLSKLKSSKMKELDMNRDNAGRAMVDNLIKKTLVCENDAQKLFLYDGVRLVNILEDYIPTRKQQDEDKKRYRKRQDLLLTQRESIYGSKPSPRRSSSFRKPSIINNGNGSVPPTPRRSSVGKATPGLLLTPRSYSGHHRQNGYFKEVRRLTPTPLNFVAIQKEDTVSSTYLHIDL</sequence>